<dbReference type="PROSITE" id="PS50869">
    <property type="entry name" value="BRICHOS"/>
    <property type="match status" value="1"/>
</dbReference>
<keyword evidence="6" id="KW-0165">Cleavage on pair of basic residues</keyword>
<evidence type="ECO:0000256" key="8">
    <source>
        <dbReference type="ARBA" id="ARBA00022782"/>
    </source>
</evidence>
<comment type="subcellular location">
    <subcellularLocation>
        <location evidence="14">Endomembrane system</location>
        <topology evidence="14">Single-pass membrane protein</topology>
    </subcellularLocation>
    <subcellularLocation>
        <location evidence="1">Secreted</location>
        <location evidence="1">Extracellular space</location>
        <location evidence="1">Extracellular matrix</location>
    </subcellularLocation>
</comment>
<sequence length="313" mass="35027">MAENSEKVPIALAGPEDLHQFMPPAYSALAVKPAATGRLLKAGVAVLITGALLLLLGAVGAFYFWNNNENHVYNVHYSMSINGKVEEGSMEIDTANNMERFSTGSGADEAVEVHDFEIGITGIRFSAGEKCYIKTQVKAHLPDVESSTSKRLEDNMIPAKFDDDLIWVAAETPLSDSGFLSNKIKDLCGDLPIFWLRPTFSSSKQTDFSVVWIFFLKRQENTGAAGQEVEEDVEAEFNPENPYQGEQDMNIDPRLDHEGVCCRECRRGYTHCQRICEPLQGFHPWPYHYRGCRVACRVIMPCNWWVARILGLV</sequence>
<dbReference type="Gene3D" id="3.30.390.150">
    <property type="match status" value="1"/>
</dbReference>
<feature type="transmembrane region" description="Helical" evidence="17">
    <location>
        <begin position="42"/>
        <end position="65"/>
    </location>
</feature>
<reference evidence="19" key="1">
    <citation type="submission" date="2025-08" db="UniProtKB">
        <authorList>
            <consortium name="Ensembl"/>
        </authorList>
    </citation>
    <scope>IDENTIFICATION</scope>
</reference>
<dbReference type="Pfam" id="PF04089">
    <property type="entry name" value="BRICHOS"/>
    <property type="match status" value="1"/>
</dbReference>
<evidence type="ECO:0000256" key="17">
    <source>
        <dbReference type="SAM" id="Phobius"/>
    </source>
</evidence>
<evidence type="ECO:0000313" key="19">
    <source>
        <dbReference type="Ensembl" id="ENSNBRP00000011974.1"/>
    </source>
</evidence>
<evidence type="ECO:0000256" key="12">
    <source>
        <dbReference type="ARBA" id="ARBA00023180"/>
    </source>
</evidence>
<dbReference type="Ensembl" id="ENSNBRT00000012312.1">
    <property type="protein sequence ID" value="ENSNBRP00000011974.1"/>
    <property type="gene ID" value="ENSNBRG00000009266.1"/>
</dbReference>
<evidence type="ECO:0000313" key="20">
    <source>
        <dbReference type="Proteomes" id="UP000261580"/>
    </source>
</evidence>
<dbReference type="GO" id="GO:0051216">
    <property type="term" value="P:cartilage development"/>
    <property type="evidence" value="ECO:0007669"/>
    <property type="project" value="UniProtKB-KW"/>
</dbReference>
<protein>
    <recommendedName>
        <fullName evidence="15">Leukocyte cell-derived chemotaxin 1</fullName>
    </recommendedName>
    <alternativeName>
        <fullName evidence="16">Chondromodulin</fullName>
    </alternativeName>
</protein>
<evidence type="ECO:0000256" key="16">
    <source>
        <dbReference type="ARBA" id="ARBA00042622"/>
    </source>
</evidence>
<keyword evidence="12" id="KW-0325">Glycoprotein</keyword>
<evidence type="ECO:0000256" key="1">
    <source>
        <dbReference type="ARBA" id="ARBA00004498"/>
    </source>
</evidence>
<evidence type="ECO:0000256" key="4">
    <source>
        <dbReference type="ARBA" id="ARBA00022525"/>
    </source>
</evidence>
<keyword evidence="13" id="KW-0891">Chondrogenesis</keyword>
<dbReference type="InterPro" id="IPR007084">
    <property type="entry name" value="BRICHOS_dom"/>
</dbReference>
<dbReference type="SMART" id="SM01039">
    <property type="entry name" value="BRICHOS"/>
    <property type="match status" value="1"/>
</dbReference>
<keyword evidence="7 17" id="KW-0812">Transmembrane</keyword>
<evidence type="ECO:0000256" key="7">
    <source>
        <dbReference type="ARBA" id="ARBA00022692"/>
    </source>
</evidence>
<comment type="similarity">
    <text evidence="2">Belongs to the chondromodulin-1 family.</text>
</comment>
<evidence type="ECO:0000256" key="6">
    <source>
        <dbReference type="ARBA" id="ARBA00022685"/>
    </source>
</evidence>
<accession>A0A3Q4MJC0</accession>
<dbReference type="GO" id="GO:0001937">
    <property type="term" value="P:negative regulation of endothelial cell proliferation"/>
    <property type="evidence" value="ECO:0007669"/>
    <property type="project" value="TreeGrafter"/>
</dbReference>
<keyword evidence="4" id="KW-0964">Secreted</keyword>
<dbReference type="GO" id="GO:0030154">
    <property type="term" value="P:cell differentiation"/>
    <property type="evidence" value="ECO:0007669"/>
    <property type="project" value="UniProtKB-KW"/>
</dbReference>
<evidence type="ECO:0000256" key="11">
    <source>
        <dbReference type="ARBA" id="ARBA00023157"/>
    </source>
</evidence>
<dbReference type="GeneTree" id="ENSGT00480000042679"/>
<evidence type="ECO:0000256" key="5">
    <source>
        <dbReference type="ARBA" id="ARBA00022530"/>
    </source>
</evidence>
<keyword evidence="20" id="KW-1185">Reference proteome</keyword>
<keyword evidence="10 17" id="KW-0472">Membrane</keyword>
<evidence type="ECO:0000256" key="15">
    <source>
        <dbReference type="ARBA" id="ARBA00039682"/>
    </source>
</evidence>
<keyword evidence="8" id="KW-0221">Differentiation</keyword>
<evidence type="ECO:0000256" key="3">
    <source>
        <dbReference type="ARBA" id="ARBA00022473"/>
    </source>
</evidence>
<keyword evidence="9 17" id="KW-1133">Transmembrane helix</keyword>
<evidence type="ECO:0000256" key="2">
    <source>
        <dbReference type="ARBA" id="ARBA00009898"/>
    </source>
</evidence>
<dbReference type="AlphaFoldDB" id="A0A3Q4MJC0"/>
<organism evidence="19 20">
    <name type="scientific">Neolamprologus brichardi</name>
    <name type="common">Fairy cichlid</name>
    <name type="synonym">Lamprologus brichardi</name>
    <dbReference type="NCBI Taxonomy" id="32507"/>
    <lineage>
        <taxon>Eukaryota</taxon>
        <taxon>Metazoa</taxon>
        <taxon>Chordata</taxon>
        <taxon>Craniata</taxon>
        <taxon>Vertebrata</taxon>
        <taxon>Euteleostomi</taxon>
        <taxon>Actinopterygii</taxon>
        <taxon>Neopterygii</taxon>
        <taxon>Teleostei</taxon>
        <taxon>Neoteleostei</taxon>
        <taxon>Acanthomorphata</taxon>
        <taxon>Ovalentaria</taxon>
        <taxon>Cichlomorphae</taxon>
        <taxon>Cichliformes</taxon>
        <taxon>Cichlidae</taxon>
        <taxon>African cichlids</taxon>
        <taxon>Pseudocrenilabrinae</taxon>
        <taxon>Lamprologini</taxon>
        <taxon>Neolamprologus</taxon>
    </lineage>
</organism>
<keyword evidence="11" id="KW-1015">Disulfide bond</keyword>
<evidence type="ECO:0000256" key="10">
    <source>
        <dbReference type="ARBA" id="ARBA00023136"/>
    </source>
</evidence>
<reference evidence="19" key="2">
    <citation type="submission" date="2025-09" db="UniProtKB">
        <authorList>
            <consortium name="Ensembl"/>
        </authorList>
    </citation>
    <scope>IDENTIFICATION</scope>
</reference>
<feature type="domain" description="BRICHOS" evidence="18">
    <location>
        <begin position="104"/>
        <end position="196"/>
    </location>
</feature>
<keyword evidence="5" id="KW-0272">Extracellular matrix</keyword>
<evidence type="ECO:0000256" key="14">
    <source>
        <dbReference type="ARBA" id="ARBA00037847"/>
    </source>
</evidence>
<dbReference type="InterPro" id="IPR043405">
    <property type="entry name" value="Chondromodulin/Tenomodulin"/>
</dbReference>
<keyword evidence="3" id="KW-0217">Developmental protein</keyword>
<dbReference type="PANTHER" id="PTHR14064:SF6">
    <property type="entry name" value="LEUKOCYTE CELL-DERIVED CHEMOTAXIN 1"/>
    <property type="match status" value="1"/>
</dbReference>
<dbReference type="Bgee" id="ENSNBRG00000009266">
    <property type="expression patterns" value="Expressed in camera-type eye and 2 other cell types or tissues"/>
</dbReference>
<dbReference type="GO" id="GO:0016525">
    <property type="term" value="P:negative regulation of angiogenesis"/>
    <property type="evidence" value="ECO:0007669"/>
    <property type="project" value="TreeGrafter"/>
</dbReference>
<dbReference type="Proteomes" id="UP000261580">
    <property type="component" value="Unassembled WGS sequence"/>
</dbReference>
<evidence type="ECO:0000256" key="9">
    <source>
        <dbReference type="ARBA" id="ARBA00022989"/>
    </source>
</evidence>
<dbReference type="GO" id="GO:0012505">
    <property type="term" value="C:endomembrane system"/>
    <property type="evidence" value="ECO:0007669"/>
    <property type="project" value="UniProtKB-SubCell"/>
</dbReference>
<name>A0A3Q4MJC0_NEOBR</name>
<proteinExistence type="inferred from homology"/>
<evidence type="ECO:0000256" key="13">
    <source>
        <dbReference type="ARBA" id="ARBA00023188"/>
    </source>
</evidence>
<evidence type="ECO:0000259" key="18">
    <source>
        <dbReference type="PROSITE" id="PS50869"/>
    </source>
</evidence>
<dbReference type="PANTHER" id="PTHR14064">
    <property type="entry name" value="CHONDROMODULIN-RELATED"/>
    <property type="match status" value="1"/>
</dbReference>